<name>L0E0E9_THIND</name>
<dbReference type="KEGG" id="tni:TVNIR_2468"/>
<dbReference type="Gene3D" id="2.10.70.10">
    <property type="entry name" value="Complement Module, domain 1"/>
    <property type="match status" value="1"/>
</dbReference>
<protein>
    <submittedName>
        <fullName evidence="2">Hemin uptake protein hemP</fullName>
    </submittedName>
</protein>
<dbReference type="RefSeq" id="WP_015259227.1">
    <property type="nucleotide sequence ID" value="NC_019902.2"/>
</dbReference>
<gene>
    <name evidence="2" type="ordered locus">TVNIR_2468</name>
</gene>
<keyword evidence="3" id="KW-1185">Reference proteome</keyword>
<dbReference type="EMBL" id="CP003989">
    <property type="protein sequence ID" value="AGA34111.1"/>
    <property type="molecule type" value="Genomic_DNA"/>
</dbReference>
<proteinExistence type="predicted"/>
<feature type="region of interest" description="Disordered" evidence="1">
    <location>
        <begin position="1"/>
        <end position="35"/>
    </location>
</feature>
<dbReference type="Pfam" id="PF10636">
    <property type="entry name" value="hemP"/>
    <property type="match status" value="1"/>
</dbReference>
<dbReference type="PATRIC" id="fig|1255043.3.peg.2491"/>
<dbReference type="HOGENOM" id="CLU_2811115_0_0_6"/>
<dbReference type="AlphaFoldDB" id="L0E0E9"/>
<accession>L0E0E9</accession>
<dbReference type="Proteomes" id="UP000010809">
    <property type="component" value="Chromosome"/>
</dbReference>
<evidence type="ECO:0000313" key="3">
    <source>
        <dbReference type="Proteomes" id="UP000010809"/>
    </source>
</evidence>
<sequence>MATDSENNGRIRRTGNDQTLHAGGSGRPIPTTRSDVLLGSARQLRIEHEGEWYVLRQTNRNKLILTK</sequence>
<dbReference type="STRING" id="1255043.TVNIR_2468"/>
<reference evidence="2" key="1">
    <citation type="submission" date="2015-12" db="EMBL/GenBank/DDBJ databases">
        <authorList>
            <person name="Tikhonova T.V."/>
            <person name="Pavlov A.R."/>
            <person name="Beletsky A.V."/>
            <person name="Mardanov A.V."/>
            <person name="Sorokin D.Y."/>
            <person name="Ravin N.V."/>
            <person name="Popov V.O."/>
        </authorList>
    </citation>
    <scope>NUCLEOTIDE SEQUENCE</scope>
    <source>
        <strain evidence="2">DSM 14787</strain>
    </source>
</reference>
<evidence type="ECO:0000313" key="2">
    <source>
        <dbReference type="EMBL" id="AGA34111.1"/>
    </source>
</evidence>
<organism evidence="2 3">
    <name type="scientific">Thioalkalivibrio nitratireducens (strain DSM 14787 / UNIQEM 213 / ALEN2)</name>
    <dbReference type="NCBI Taxonomy" id="1255043"/>
    <lineage>
        <taxon>Bacteria</taxon>
        <taxon>Pseudomonadati</taxon>
        <taxon>Pseudomonadota</taxon>
        <taxon>Gammaproteobacteria</taxon>
        <taxon>Chromatiales</taxon>
        <taxon>Ectothiorhodospiraceae</taxon>
        <taxon>Thioalkalivibrio</taxon>
    </lineage>
</organism>
<evidence type="ECO:0000256" key="1">
    <source>
        <dbReference type="SAM" id="MobiDB-lite"/>
    </source>
</evidence>
<dbReference type="InterPro" id="IPR019600">
    <property type="entry name" value="Hemin_uptake_protein_HemP"/>
</dbReference>
<dbReference type="OrthoDB" id="7870498at2"/>
<dbReference type="eggNOG" id="COG4256">
    <property type="taxonomic scope" value="Bacteria"/>
</dbReference>